<dbReference type="CDD" id="cd07197">
    <property type="entry name" value="nitrilase"/>
    <property type="match status" value="1"/>
</dbReference>
<dbReference type="Proteomes" id="UP000184546">
    <property type="component" value="Unassembled WGS sequence"/>
</dbReference>
<evidence type="ECO:0000259" key="2">
    <source>
        <dbReference type="PROSITE" id="PS50263"/>
    </source>
</evidence>
<organism evidence="3 4">
    <name type="scientific">Aspergillus aculeatus (strain ATCC 16872 / CBS 172.66 / WB 5094)</name>
    <dbReference type="NCBI Taxonomy" id="690307"/>
    <lineage>
        <taxon>Eukaryota</taxon>
        <taxon>Fungi</taxon>
        <taxon>Dikarya</taxon>
        <taxon>Ascomycota</taxon>
        <taxon>Pezizomycotina</taxon>
        <taxon>Eurotiomycetes</taxon>
        <taxon>Eurotiomycetidae</taxon>
        <taxon>Eurotiales</taxon>
        <taxon>Aspergillaceae</taxon>
        <taxon>Aspergillus</taxon>
        <taxon>Aspergillus subgen. Circumdati</taxon>
    </lineage>
</organism>
<proteinExistence type="predicted"/>
<keyword evidence="1" id="KW-0378">Hydrolase</keyword>
<dbReference type="InterPro" id="IPR050345">
    <property type="entry name" value="Aliph_Amidase/BUP"/>
</dbReference>
<dbReference type="OMA" id="FHLTNWI"/>
<dbReference type="PANTHER" id="PTHR43674:SF16">
    <property type="entry name" value="CARBON-NITROGEN FAMILY, PUTATIVE (AFU_ORTHOLOGUE AFUA_5G02350)-RELATED"/>
    <property type="match status" value="1"/>
</dbReference>
<dbReference type="InterPro" id="IPR036526">
    <property type="entry name" value="C-N_Hydrolase_sf"/>
</dbReference>
<dbReference type="VEuPathDB" id="FungiDB:ASPACDRAFT_34815"/>
<dbReference type="RefSeq" id="XP_020052712.1">
    <property type="nucleotide sequence ID" value="XM_020200073.1"/>
</dbReference>
<protein>
    <recommendedName>
        <fullName evidence="2">CN hydrolase domain-containing protein</fullName>
    </recommendedName>
</protein>
<dbReference type="Gene3D" id="3.60.110.10">
    <property type="entry name" value="Carbon-nitrogen hydrolase"/>
    <property type="match status" value="1"/>
</dbReference>
<accession>A0A1L9WJN4</accession>
<dbReference type="Pfam" id="PF00795">
    <property type="entry name" value="CN_hydrolase"/>
    <property type="match status" value="1"/>
</dbReference>
<reference evidence="4" key="1">
    <citation type="journal article" date="2017" name="Genome Biol.">
        <title>Comparative genomics reveals high biological diversity and specific adaptations in the industrially and medically important fungal genus Aspergillus.</title>
        <authorList>
            <person name="de Vries R.P."/>
            <person name="Riley R."/>
            <person name="Wiebenga A."/>
            <person name="Aguilar-Osorio G."/>
            <person name="Amillis S."/>
            <person name="Uchima C.A."/>
            <person name="Anderluh G."/>
            <person name="Asadollahi M."/>
            <person name="Askin M."/>
            <person name="Barry K."/>
            <person name="Battaglia E."/>
            <person name="Bayram O."/>
            <person name="Benocci T."/>
            <person name="Braus-Stromeyer S.A."/>
            <person name="Caldana C."/>
            <person name="Canovas D."/>
            <person name="Cerqueira G.C."/>
            <person name="Chen F."/>
            <person name="Chen W."/>
            <person name="Choi C."/>
            <person name="Clum A."/>
            <person name="Dos Santos R.A."/>
            <person name="Damasio A.R."/>
            <person name="Diallinas G."/>
            <person name="Emri T."/>
            <person name="Fekete E."/>
            <person name="Flipphi M."/>
            <person name="Freyberg S."/>
            <person name="Gallo A."/>
            <person name="Gournas C."/>
            <person name="Habgood R."/>
            <person name="Hainaut M."/>
            <person name="Harispe M.L."/>
            <person name="Henrissat B."/>
            <person name="Hilden K.S."/>
            <person name="Hope R."/>
            <person name="Hossain A."/>
            <person name="Karabika E."/>
            <person name="Karaffa L."/>
            <person name="Karanyi Z."/>
            <person name="Krasevec N."/>
            <person name="Kuo A."/>
            <person name="Kusch H."/>
            <person name="LaButti K."/>
            <person name="Lagendijk E.L."/>
            <person name="Lapidus A."/>
            <person name="Levasseur A."/>
            <person name="Lindquist E."/>
            <person name="Lipzen A."/>
            <person name="Logrieco A.F."/>
            <person name="MacCabe A."/>
            <person name="Maekelae M.R."/>
            <person name="Malavazi I."/>
            <person name="Melin P."/>
            <person name="Meyer V."/>
            <person name="Mielnichuk N."/>
            <person name="Miskei M."/>
            <person name="Molnar A.P."/>
            <person name="Mule G."/>
            <person name="Ngan C.Y."/>
            <person name="Orejas M."/>
            <person name="Orosz E."/>
            <person name="Ouedraogo J.P."/>
            <person name="Overkamp K.M."/>
            <person name="Park H.-S."/>
            <person name="Perrone G."/>
            <person name="Piumi F."/>
            <person name="Punt P.J."/>
            <person name="Ram A.F."/>
            <person name="Ramon A."/>
            <person name="Rauscher S."/>
            <person name="Record E."/>
            <person name="Riano-Pachon D.M."/>
            <person name="Robert V."/>
            <person name="Roehrig J."/>
            <person name="Ruller R."/>
            <person name="Salamov A."/>
            <person name="Salih N.S."/>
            <person name="Samson R.A."/>
            <person name="Sandor E."/>
            <person name="Sanguinetti M."/>
            <person name="Schuetze T."/>
            <person name="Sepcic K."/>
            <person name="Shelest E."/>
            <person name="Sherlock G."/>
            <person name="Sophianopoulou V."/>
            <person name="Squina F.M."/>
            <person name="Sun H."/>
            <person name="Susca A."/>
            <person name="Todd R.B."/>
            <person name="Tsang A."/>
            <person name="Unkles S.E."/>
            <person name="van de Wiele N."/>
            <person name="van Rossen-Uffink D."/>
            <person name="Oliveira J.V."/>
            <person name="Vesth T.C."/>
            <person name="Visser J."/>
            <person name="Yu J.-H."/>
            <person name="Zhou M."/>
            <person name="Andersen M.R."/>
            <person name="Archer D.B."/>
            <person name="Baker S.E."/>
            <person name="Benoit I."/>
            <person name="Brakhage A.A."/>
            <person name="Braus G.H."/>
            <person name="Fischer R."/>
            <person name="Frisvad J.C."/>
            <person name="Goldman G.H."/>
            <person name="Houbraken J."/>
            <person name="Oakley B."/>
            <person name="Pocsi I."/>
            <person name="Scazzocchio C."/>
            <person name="Seiboth B."/>
            <person name="vanKuyk P.A."/>
            <person name="Wortman J."/>
            <person name="Dyer P.S."/>
            <person name="Grigoriev I.V."/>
        </authorList>
    </citation>
    <scope>NUCLEOTIDE SEQUENCE [LARGE SCALE GENOMIC DNA]</scope>
    <source>
        <strain evidence="4">ATCC 16872 / CBS 172.66 / WB 5094</strain>
    </source>
</reference>
<name>A0A1L9WJN4_ASPA1</name>
<evidence type="ECO:0000256" key="1">
    <source>
        <dbReference type="ARBA" id="ARBA00022801"/>
    </source>
</evidence>
<dbReference type="EMBL" id="KV878986">
    <property type="protein sequence ID" value="OJJ96372.1"/>
    <property type="molecule type" value="Genomic_DNA"/>
</dbReference>
<dbReference type="PANTHER" id="PTHR43674">
    <property type="entry name" value="NITRILASE C965.09-RELATED"/>
    <property type="match status" value="1"/>
</dbReference>
<dbReference type="STRING" id="690307.A0A1L9WJN4"/>
<evidence type="ECO:0000313" key="4">
    <source>
        <dbReference type="Proteomes" id="UP000184546"/>
    </source>
</evidence>
<dbReference type="SUPFAM" id="SSF56317">
    <property type="entry name" value="Carbon-nitrogen hydrolase"/>
    <property type="match status" value="1"/>
</dbReference>
<sequence>MSPAYKIAVIQLHVKPLKPADNFARAERFILDAAAQGCHLAVLPEFHLTNWVPTDPRFAVLCDEWETYLRRYQALAKACNICIVPGSIVRPVSASSSPGGGGDDDDDDDDVDGGNVTFFISNAGEVLGSYVKKNLWGPTERAHLRTSGDSPHRVIATPLGPVGLLVCWDLAFPEAWRELVRQGAKIIIVPTLWTRSGASDAGRRQNPSAPSLFLDSILTARTFENTCAVVFANAGGPPGRNYCGLSQINIPYAGPLVRLGTSTEGMGVATLDMAVVDEAEDNYAIRADLSDPAWHYKHTQRMISMDKSTKGKL</sequence>
<dbReference type="InterPro" id="IPR003010">
    <property type="entry name" value="C-N_Hydrolase"/>
</dbReference>
<gene>
    <name evidence="3" type="ORF">ASPACDRAFT_34815</name>
</gene>
<dbReference type="GO" id="GO:0016811">
    <property type="term" value="F:hydrolase activity, acting on carbon-nitrogen (but not peptide) bonds, in linear amides"/>
    <property type="evidence" value="ECO:0007669"/>
    <property type="project" value="TreeGrafter"/>
</dbReference>
<dbReference type="OrthoDB" id="412018at2759"/>
<keyword evidence="4" id="KW-1185">Reference proteome</keyword>
<dbReference type="PROSITE" id="PS50263">
    <property type="entry name" value="CN_HYDROLASE"/>
    <property type="match status" value="1"/>
</dbReference>
<evidence type="ECO:0000313" key="3">
    <source>
        <dbReference type="EMBL" id="OJJ96372.1"/>
    </source>
</evidence>
<feature type="domain" description="CN hydrolase" evidence="2">
    <location>
        <begin position="5"/>
        <end position="273"/>
    </location>
</feature>
<dbReference type="GeneID" id="30973887"/>
<dbReference type="AlphaFoldDB" id="A0A1L9WJN4"/>